<dbReference type="EMBL" id="RCZO01000001">
    <property type="protein sequence ID" value="TPG11250.1"/>
    <property type="molecule type" value="Genomic_DNA"/>
</dbReference>
<proteinExistence type="predicted"/>
<dbReference type="SUPFAM" id="SSF46785">
    <property type="entry name" value="Winged helix' DNA-binding domain"/>
    <property type="match status" value="1"/>
</dbReference>
<evidence type="ECO:0000313" key="2">
    <source>
        <dbReference type="EMBL" id="TPG11250.1"/>
    </source>
</evidence>
<comment type="caution">
    <text evidence="2">The sequence shown here is derived from an EMBL/GenBank/DDBJ whole genome shotgun (WGS) entry which is preliminary data.</text>
</comment>
<dbReference type="OrthoDB" id="7206705at2"/>
<dbReference type="PANTHER" id="PTHR37691:SF1">
    <property type="entry name" value="BLR3518 PROTEIN"/>
    <property type="match status" value="1"/>
</dbReference>
<accession>A0A502FH11</accession>
<dbReference type="Gene3D" id="3.40.1260.10">
    <property type="entry name" value="DsrEFH-like"/>
    <property type="match status" value="1"/>
</dbReference>
<organism evidence="2 3">
    <name type="scientific">Rhodanobacter glycinis</name>
    <dbReference type="NCBI Taxonomy" id="582702"/>
    <lineage>
        <taxon>Bacteria</taxon>
        <taxon>Pseudomonadati</taxon>
        <taxon>Pseudomonadota</taxon>
        <taxon>Gammaproteobacteria</taxon>
        <taxon>Lysobacterales</taxon>
        <taxon>Rhodanobacteraceae</taxon>
        <taxon>Rhodanobacter</taxon>
    </lineage>
</organism>
<dbReference type="PROSITE" id="PS50987">
    <property type="entry name" value="HTH_ARSR_2"/>
    <property type="match status" value="1"/>
</dbReference>
<dbReference type="PANTHER" id="PTHR37691">
    <property type="entry name" value="BLR3518 PROTEIN"/>
    <property type="match status" value="1"/>
</dbReference>
<gene>
    <name evidence="2" type="ORF">EAH88_01495</name>
</gene>
<dbReference type="SMART" id="SM00418">
    <property type="entry name" value="HTH_ARSR"/>
    <property type="match status" value="1"/>
</dbReference>
<dbReference type="PRINTS" id="PR00778">
    <property type="entry name" value="HTHARSR"/>
</dbReference>
<dbReference type="GO" id="GO:0003700">
    <property type="term" value="F:DNA-binding transcription factor activity"/>
    <property type="evidence" value="ECO:0007669"/>
    <property type="project" value="InterPro"/>
</dbReference>
<dbReference type="InterPro" id="IPR027396">
    <property type="entry name" value="DsrEFH-like"/>
</dbReference>
<dbReference type="Pfam" id="PF02635">
    <property type="entry name" value="DsrE"/>
    <property type="match status" value="1"/>
</dbReference>
<dbReference type="InterPro" id="IPR011991">
    <property type="entry name" value="ArsR-like_HTH"/>
</dbReference>
<name>A0A502FH11_9GAMM</name>
<keyword evidence="3" id="KW-1185">Reference proteome</keyword>
<dbReference type="AlphaFoldDB" id="A0A502FH11"/>
<dbReference type="NCBIfam" id="NF033788">
    <property type="entry name" value="HTH_metalloreg"/>
    <property type="match status" value="1"/>
</dbReference>
<dbReference type="InterPro" id="IPR036390">
    <property type="entry name" value="WH_DNA-bd_sf"/>
</dbReference>
<protein>
    <submittedName>
        <fullName evidence="2">ArsR family transcriptional regulator</fullName>
    </submittedName>
</protein>
<dbReference type="InterPro" id="IPR003787">
    <property type="entry name" value="Sulphur_relay_DsrE/F-like"/>
</dbReference>
<sequence>MKRTSDPLHQRAAETAKLLRALGNASRLLILCRLFRGGEASAGNLAKELALGPSALSQHLSRMREEGLVSQRREARQLFYRLGETASTQLPAVLSGICGESAAATNEGEDTMVHPASTLGVVLGLAFASTGAIAGDGLWQNPAIHTAGRMRELPQAAYQPDAKASYKVVFGLTVAPAKPDKINPGLERVARTVNLYANAGVPLKHLHFVAIASGAATAIALDDANYRKQFGTANPNLPVIAELRKAGVDVAVCGQAVAEHGYSYEAIDPRVTIALAALTTITELQQKGYALVPL</sequence>
<dbReference type="RefSeq" id="WP_161596178.1">
    <property type="nucleotide sequence ID" value="NZ_RCZB01000002.1"/>
</dbReference>
<reference evidence="2 3" key="1">
    <citation type="journal article" date="2019" name="Environ. Microbiol.">
        <title>Species interactions and distinct microbial communities in high Arctic permafrost affected cryosols are associated with the CH4 and CO2 gas fluxes.</title>
        <authorList>
            <person name="Altshuler I."/>
            <person name="Hamel J."/>
            <person name="Turney S."/>
            <person name="Magnuson E."/>
            <person name="Levesque R."/>
            <person name="Greer C."/>
            <person name="Whyte L.G."/>
        </authorList>
    </citation>
    <scope>NUCLEOTIDE SEQUENCE [LARGE SCALE GENOMIC DNA]</scope>
    <source>
        <strain evidence="2 3">S13Y</strain>
    </source>
</reference>
<dbReference type="SUPFAM" id="SSF75169">
    <property type="entry name" value="DsrEFH-like"/>
    <property type="match status" value="1"/>
</dbReference>
<dbReference type="Proteomes" id="UP000319486">
    <property type="component" value="Unassembled WGS sequence"/>
</dbReference>
<evidence type="ECO:0000313" key="3">
    <source>
        <dbReference type="Proteomes" id="UP000319486"/>
    </source>
</evidence>
<feature type="domain" description="HTH arsR-type" evidence="1">
    <location>
        <begin position="8"/>
        <end position="102"/>
    </location>
</feature>
<evidence type="ECO:0000259" key="1">
    <source>
        <dbReference type="PROSITE" id="PS50987"/>
    </source>
</evidence>
<dbReference type="InterPro" id="IPR036388">
    <property type="entry name" value="WH-like_DNA-bd_sf"/>
</dbReference>
<dbReference type="InterPro" id="IPR001845">
    <property type="entry name" value="HTH_ArsR_DNA-bd_dom"/>
</dbReference>
<dbReference type="Pfam" id="PF01022">
    <property type="entry name" value="HTH_5"/>
    <property type="match status" value="1"/>
</dbReference>
<dbReference type="CDD" id="cd00090">
    <property type="entry name" value="HTH_ARSR"/>
    <property type="match status" value="1"/>
</dbReference>
<dbReference type="Gene3D" id="1.10.10.10">
    <property type="entry name" value="Winged helix-like DNA-binding domain superfamily/Winged helix DNA-binding domain"/>
    <property type="match status" value="1"/>
</dbReference>